<feature type="compositionally biased region" description="Basic and acidic residues" evidence="1">
    <location>
        <begin position="34"/>
        <end position="70"/>
    </location>
</feature>
<dbReference type="EMBL" id="BAAATD010000004">
    <property type="protein sequence ID" value="GAA2598947.1"/>
    <property type="molecule type" value="Genomic_DNA"/>
</dbReference>
<gene>
    <name evidence="2" type="ORF">GCM10010411_35650</name>
</gene>
<protein>
    <submittedName>
        <fullName evidence="2">Uncharacterized protein</fullName>
    </submittedName>
</protein>
<sequence>MFLQPRDVATGGPVNARARHRRGVGGGLEPAAEPQRRQHGQADGEKDDHRPRGESPNEKHECLSDYKRESGGPNARHGGVELVRRPDRGSRT</sequence>
<name>A0ABP6C2G3_9ACTN</name>
<accession>A0ABP6C2G3</accession>
<comment type="caution">
    <text evidence="2">The sequence shown here is derived from an EMBL/GenBank/DDBJ whole genome shotgun (WGS) entry which is preliminary data.</text>
</comment>
<feature type="compositionally biased region" description="Basic and acidic residues" evidence="1">
    <location>
        <begin position="78"/>
        <end position="92"/>
    </location>
</feature>
<evidence type="ECO:0000256" key="1">
    <source>
        <dbReference type="SAM" id="MobiDB-lite"/>
    </source>
</evidence>
<proteinExistence type="predicted"/>
<feature type="region of interest" description="Disordered" evidence="1">
    <location>
        <begin position="1"/>
        <end position="92"/>
    </location>
</feature>
<keyword evidence="3" id="KW-1185">Reference proteome</keyword>
<evidence type="ECO:0000313" key="2">
    <source>
        <dbReference type="EMBL" id="GAA2598947.1"/>
    </source>
</evidence>
<evidence type="ECO:0000313" key="3">
    <source>
        <dbReference type="Proteomes" id="UP001501509"/>
    </source>
</evidence>
<organism evidence="2 3">
    <name type="scientific">Actinomadura fulvescens</name>
    <dbReference type="NCBI Taxonomy" id="46160"/>
    <lineage>
        <taxon>Bacteria</taxon>
        <taxon>Bacillati</taxon>
        <taxon>Actinomycetota</taxon>
        <taxon>Actinomycetes</taxon>
        <taxon>Streptosporangiales</taxon>
        <taxon>Thermomonosporaceae</taxon>
        <taxon>Actinomadura</taxon>
    </lineage>
</organism>
<reference evidence="3" key="1">
    <citation type="journal article" date="2019" name="Int. J. Syst. Evol. Microbiol.">
        <title>The Global Catalogue of Microorganisms (GCM) 10K type strain sequencing project: providing services to taxonomists for standard genome sequencing and annotation.</title>
        <authorList>
            <consortium name="The Broad Institute Genomics Platform"/>
            <consortium name="The Broad Institute Genome Sequencing Center for Infectious Disease"/>
            <person name="Wu L."/>
            <person name="Ma J."/>
        </authorList>
    </citation>
    <scope>NUCLEOTIDE SEQUENCE [LARGE SCALE GENOMIC DNA]</scope>
    <source>
        <strain evidence="3">JCM 6833</strain>
    </source>
</reference>
<dbReference type="Proteomes" id="UP001501509">
    <property type="component" value="Unassembled WGS sequence"/>
</dbReference>